<protein>
    <submittedName>
        <fullName evidence="1">Uncharacterized protein</fullName>
    </submittedName>
</protein>
<organism evidence="1">
    <name type="scientific">gut metagenome</name>
    <dbReference type="NCBI Taxonomy" id="749906"/>
    <lineage>
        <taxon>unclassified sequences</taxon>
        <taxon>metagenomes</taxon>
        <taxon>organismal metagenomes</taxon>
    </lineage>
</organism>
<reference evidence="1" key="1">
    <citation type="journal article" date="2012" name="PLoS ONE">
        <title>Gene sets for utilization of primary and secondary nutrition supplies in the distal gut of endangered iberian lynx.</title>
        <authorList>
            <person name="Alcaide M."/>
            <person name="Messina E."/>
            <person name="Richter M."/>
            <person name="Bargiela R."/>
            <person name="Peplies J."/>
            <person name="Huws S.A."/>
            <person name="Newbold C.J."/>
            <person name="Golyshin P.N."/>
            <person name="Simon M.A."/>
            <person name="Lopez G."/>
            <person name="Yakimov M.M."/>
            <person name="Ferrer M."/>
        </authorList>
    </citation>
    <scope>NUCLEOTIDE SEQUENCE</scope>
</reference>
<name>J9D8K2_9ZZZZ</name>
<accession>J9D8K2</accession>
<comment type="caution">
    <text evidence="1">The sequence shown here is derived from an EMBL/GenBank/DDBJ whole genome shotgun (WGS) entry which is preliminary data.</text>
</comment>
<dbReference type="EMBL" id="AMCI01000456">
    <property type="protein sequence ID" value="EJX09126.1"/>
    <property type="molecule type" value="Genomic_DNA"/>
</dbReference>
<gene>
    <name evidence="1" type="ORF">EVA_02768</name>
</gene>
<proteinExistence type="predicted"/>
<feature type="non-terminal residue" evidence="1">
    <location>
        <position position="1"/>
    </location>
</feature>
<dbReference type="AlphaFoldDB" id="J9D8K2"/>
<sequence>PYAHSMNAVDLDTFSGIAMFVPQQIYTTNASRCLYDDLNQAFRQTDWYKAAGWAQTGW</sequence>
<evidence type="ECO:0000313" key="1">
    <source>
        <dbReference type="EMBL" id="EJX09126.1"/>
    </source>
</evidence>